<reference evidence="9 10" key="1">
    <citation type="submission" date="2018-06" db="EMBL/GenBank/DDBJ databases">
        <authorList>
            <consortium name="Pathogen Informatics"/>
            <person name="Doyle S."/>
        </authorList>
    </citation>
    <scope>NUCLEOTIDE SEQUENCE [LARGE SCALE GENOMIC DNA]</scope>
    <source>
        <strain evidence="9 10">NCTC13102</strain>
    </source>
</reference>
<dbReference type="PANTHER" id="PTHR33841:SF1">
    <property type="entry name" value="DNA METHYLTRANSFERASE A"/>
    <property type="match status" value="1"/>
</dbReference>
<dbReference type="InterPro" id="IPR002052">
    <property type="entry name" value="DNA_methylase_N6_adenine_CS"/>
</dbReference>
<proteinExistence type="predicted"/>
<gene>
    <name evidence="9" type="ORF">NCTC13102_01232</name>
</gene>
<sequence length="644" mass="74333">MATEISRLRCFLSLIIEYQRDDSKDNFNINPLPNLEFKFVAANSFLKLPPSQLEYAEYAKDKAQICQLRNDYFNPNNDKKAIQKAYQNLRNKIFDNLTLQTGKTHPLASYDPFDELSVAEFFDAEFMFGVESFDIAISNPPYISTKGDFKKYKKEIEAQDGFFDDSYNHAFFICTHYLKENGVLSLITPKTFWTISTKKKLRELIFANKPVFICDSANPFASAMVDTCITELIKSPSTKEHKLEFIDASKDFDKPEIYTIPASLYANTYDLTIFKPSPYNLAIYDKYNDKVKALMKRYWKSIKTSAKITKNQVDISHHRAELRPGDITLLGLITDGGQGLATANNGKYVALKSGTKEAIKAKETRAEKLFKAKAIWQDLNLEFKNKKDALSFLEDKQEQEIWQIFDETKEKFGRDIFGQGFLYRIIDDTLIADVKALSDDEKLNGIDSPKCFVPYDKGDKDGNRWYLPTSYYIAWSKENVAFLKTNSGKKGEGMPVVRNPQFYFKEGFCWNNVLQPKNEESMFIKCRIKEQSVNDVASMSLYTQFDSISNAYIVAILNSKFMYEYLKVLINASVNLQINDFRQMPIVIPTNKELKDFEDLFNQVCKIQQDKFSKLISEQEARCKLEALQQELDLKVLRLYGVDF</sequence>
<dbReference type="SUPFAM" id="SSF53335">
    <property type="entry name" value="S-adenosyl-L-methionine-dependent methyltransferases"/>
    <property type="match status" value="1"/>
</dbReference>
<dbReference type="EMBL" id="UAWL01000006">
    <property type="protein sequence ID" value="SQB98765.1"/>
    <property type="molecule type" value="Genomic_DNA"/>
</dbReference>
<evidence type="ECO:0000256" key="6">
    <source>
        <dbReference type="ARBA" id="ARBA00023125"/>
    </source>
</evidence>
<dbReference type="Gene3D" id="3.90.220.20">
    <property type="entry name" value="DNA methylase specificity domains"/>
    <property type="match status" value="1"/>
</dbReference>
<keyword evidence="6" id="KW-0238">DNA-binding</keyword>
<protein>
    <recommendedName>
        <fullName evidence="1">site-specific DNA-methyltransferase (adenine-specific)</fullName>
        <ecNumber evidence="1">2.1.1.72</ecNumber>
    </recommendedName>
</protein>
<evidence type="ECO:0000256" key="5">
    <source>
        <dbReference type="ARBA" id="ARBA00022747"/>
    </source>
</evidence>
<evidence type="ECO:0000256" key="2">
    <source>
        <dbReference type="ARBA" id="ARBA00022603"/>
    </source>
</evidence>
<comment type="catalytic activity">
    <reaction evidence="7">
        <text>a 2'-deoxyadenosine in DNA + S-adenosyl-L-methionine = an N(6)-methyl-2'-deoxyadenosine in DNA + S-adenosyl-L-homocysteine + H(+)</text>
        <dbReference type="Rhea" id="RHEA:15197"/>
        <dbReference type="Rhea" id="RHEA-COMP:12418"/>
        <dbReference type="Rhea" id="RHEA-COMP:12419"/>
        <dbReference type="ChEBI" id="CHEBI:15378"/>
        <dbReference type="ChEBI" id="CHEBI:57856"/>
        <dbReference type="ChEBI" id="CHEBI:59789"/>
        <dbReference type="ChEBI" id="CHEBI:90615"/>
        <dbReference type="ChEBI" id="CHEBI:90616"/>
        <dbReference type="EC" id="2.1.1.72"/>
    </reaction>
</comment>
<dbReference type="GO" id="GO:0032259">
    <property type="term" value="P:methylation"/>
    <property type="evidence" value="ECO:0007669"/>
    <property type="project" value="UniProtKB-KW"/>
</dbReference>
<organism evidence="9 10">
    <name type="scientific">Helicobacter fennelliae</name>
    <dbReference type="NCBI Taxonomy" id="215"/>
    <lineage>
        <taxon>Bacteria</taxon>
        <taxon>Pseudomonadati</taxon>
        <taxon>Campylobacterota</taxon>
        <taxon>Epsilonproteobacteria</taxon>
        <taxon>Campylobacterales</taxon>
        <taxon>Helicobacteraceae</taxon>
        <taxon>Helicobacter</taxon>
    </lineage>
</organism>
<evidence type="ECO:0000313" key="10">
    <source>
        <dbReference type="Proteomes" id="UP000250166"/>
    </source>
</evidence>
<dbReference type="Pfam" id="PF07669">
    <property type="entry name" value="Eco57I"/>
    <property type="match status" value="1"/>
</dbReference>
<keyword evidence="4" id="KW-0949">S-adenosyl-L-methionine</keyword>
<feature type="domain" description="Type II methyltransferase M.TaqI-like" evidence="8">
    <location>
        <begin position="1"/>
        <end position="209"/>
    </location>
</feature>
<dbReference type="Proteomes" id="UP000250166">
    <property type="component" value="Unassembled WGS sequence"/>
</dbReference>
<evidence type="ECO:0000259" key="8">
    <source>
        <dbReference type="Pfam" id="PF07669"/>
    </source>
</evidence>
<accession>A0A2X3BRL6</accession>
<name>A0A2X3BRL6_9HELI</name>
<dbReference type="InterPro" id="IPR011639">
    <property type="entry name" value="MethylTrfase_TaqI-like_dom"/>
</dbReference>
<evidence type="ECO:0000313" key="9">
    <source>
        <dbReference type="EMBL" id="SQB98765.1"/>
    </source>
</evidence>
<evidence type="ECO:0000256" key="4">
    <source>
        <dbReference type="ARBA" id="ARBA00022691"/>
    </source>
</evidence>
<dbReference type="Gene3D" id="3.40.50.150">
    <property type="entry name" value="Vaccinia Virus protein VP39"/>
    <property type="match status" value="1"/>
</dbReference>
<dbReference type="AlphaFoldDB" id="A0A2X3BRL6"/>
<dbReference type="PROSITE" id="PS00092">
    <property type="entry name" value="N6_MTASE"/>
    <property type="match status" value="1"/>
</dbReference>
<keyword evidence="3" id="KW-0808">Transferase</keyword>
<dbReference type="PANTHER" id="PTHR33841">
    <property type="entry name" value="DNA METHYLTRANSFERASE YEEA-RELATED"/>
    <property type="match status" value="1"/>
</dbReference>
<dbReference type="GO" id="GO:0009307">
    <property type="term" value="P:DNA restriction-modification system"/>
    <property type="evidence" value="ECO:0007669"/>
    <property type="project" value="UniProtKB-KW"/>
</dbReference>
<evidence type="ECO:0000256" key="3">
    <source>
        <dbReference type="ARBA" id="ARBA00022679"/>
    </source>
</evidence>
<evidence type="ECO:0000256" key="1">
    <source>
        <dbReference type="ARBA" id="ARBA00011900"/>
    </source>
</evidence>
<keyword evidence="2" id="KW-0489">Methyltransferase</keyword>
<dbReference type="InterPro" id="IPR029063">
    <property type="entry name" value="SAM-dependent_MTases_sf"/>
</dbReference>
<keyword evidence="5" id="KW-0680">Restriction system</keyword>
<dbReference type="InterPro" id="IPR050953">
    <property type="entry name" value="N4_N6_ade-DNA_methylase"/>
</dbReference>
<evidence type="ECO:0000256" key="7">
    <source>
        <dbReference type="ARBA" id="ARBA00047942"/>
    </source>
</evidence>
<dbReference type="EC" id="2.1.1.72" evidence="1"/>
<dbReference type="GO" id="GO:0009007">
    <property type="term" value="F:site-specific DNA-methyltransferase (adenine-specific) activity"/>
    <property type="evidence" value="ECO:0007669"/>
    <property type="project" value="UniProtKB-EC"/>
</dbReference>
<dbReference type="InterPro" id="IPR044946">
    <property type="entry name" value="Restrct_endonuc_typeI_TRD_sf"/>
</dbReference>
<dbReference type="GO" id="GO:0003677">
    <property type="term" value="F:DNA binding"/>
    <property type="evidence" value="ECO:0007669"/>
    <property type="project" value="UniProtKB-KW"/>
</dbReference>